<dbReference type="EMBL" id="BFAD01000002">
    <property type="protein sequence ID" value="GBE79787.1"/>
    <property type="molecule type" value="Genomic_DNA"/>
</dbReference>
<gene>
    <name evidence="1" type="ORF">SCP_0209880</name>
</gene>
<reference evidence="1 2" key="1">
    <citation type="journal article" date="2018" name="Sci. Rep.">
        <title>Genome sequence of the cauliflower mushroom Sparassis crispa (Hanabiratake) and its association with beneficial usage.</title>
        <authorList>
            <person name="Kiyama R."/>
            <person name="Furutani Y."/>
            <person name="Kawaguchi K."/>
            <person name="Nakanishi T."/>
        </authorList>
    </citation>
    <scope>NUCLEOTIDE SEQUENCE [LARGE SCALE GENOMIC DNA]</scope>
</reference>
<keyword evidence="2" id="KW-1185">Reference proteome</keyword>
<dbReference type="AlphaFoldDB" id="A0A401GCA5"/>
<evidence type="ECO:0000313" key="2">
    <source>
        <dbReference type="Proteomes" id="UP000287166"/>
    </source>
</evidence>
<dbReference type="GeneID" id="38776704"/>
<sequence>MLRSVVCVPYFAPRVYSREASGIALVSVEKRCNVSAVIEPHSSSSPVENLIMLTKCSLRLRITNEGVSATLLEALFLSKQLEDFPVI</sequence>
<evidence type="ECO:0000313" key="1">
    <source>
        <dbReference type="EMBL" id="GBE79787.1"/>
    </source>
</evidence>
<organism evidence="1 2">
    <name type="scientific">Sparassis crispa</name>
    <dbReference type="NCBI Taxonomy" id="139825"/>
    <lineage>
        <taxon>Eukaryota</taxon>
        <taxon>Fungi</taxon>
        <taxon>Dikarya</taxon>
        <taxon>Basidiomycota</taxon>
        <taxon>Agaricomycotina</taxon>
        <taxon>Agaricomycetes</taxon>
        <taxon>Polyporales</taxon>
        <taxon>Sparassidaceae</taxon>
        <taxon>Sparassis</taxon>
    </lineage>
</organism>
<name>A0A401GCA5_9APHY</name>
<accession>A0A401GCA5</accession>
<protein>
    <submittedName>
        <fullName evidence="1">Uncharacterized protein</fullName>
    </submittedName>
</protein>
<dbReference type="Proteomes" id="UP000287166">
    <property type="component" value="Unassembled WGS sequence"/>
</dbReference>
<proteinExistence type="predicted"/>
<dbReference type="RefSeq" id="XP_027610700.1">
    <property type="nucleotide sequence ID" value="XM_027754899.1"/>
</dbReference>
<dbReference type="InParanoid" id="A0A401GCA5"/>
<comment type="caution">
    <text evidence="1">The sequence shown here is derived from an EMBL/GenBank/DDBJ whole genome shotgun (WGS) entry which is preliminary data.</text>
</comment>